<feature type="signal peptide" evidence="2">
    <location>
        <begin position="1"/>
        <end position="17"/>
    </location>
</feature>
<keyword evidence="1 2" id="KW-0732">Signal</keyword>
<evidence type="ECO:0000313" key="5">
    <source>
        <dbReference type="Proteomes" id="UP000244929"/>
    </source>
</evidence>
<evidence type="ECO:0000256" key="1">
    <source>
        <dbReference type="ARBA" id="ARBA00022729"/>
    </source>
</evidence>
<dbReference type="AlphaFoldDB" id="A0A2S1R255"/>
<dbReference type="KEGG" id="falb:HYN59_17135"/>
<reference evidence="4 5" key="1">
    <citation type="submission" date="2018-04" db="EMBL/GenBank/DDBJ databases">
        <title>Genome sequencing of Flavobacterium sp. HYN0059.</title>
        <authorList>
            <person name="Yi H."/>
            <person name="Baek C."/>
        </authorList>
    </citation>
    <scope>NUCLEOTIDE SEQUENCE [LARGE SCALE GENOMIC DNA]</scope>
    <source>
        <strain evidence="4 5">HYN0059</strain>
    </source>
</reference>
<keyword evidence="5" id="KW-1185">Reference proteome</keyword>
<accession>A0A2S1R255</accession>
<dbReference type="NCBIfam" id="TIGR04183">
    <property type="entry name" value="Por_Secre_tail"/>
    <property type="match status" value="1"/>
</dbReference>
<dbReference type="NCBIfam" id="NF045639">
    <property type="entry name" value="GCX_COOH"/>
    <property type="match status" value="1"/>
</dbReference>
<sequence length="594" mass="65431">MKNVYLIVLLTCLSAFAQNENNHWQLGHADLDFSTNPNIVNSISTATGYGLATISDSNGDLLFYTDGATVWNKNHQVMTNGLIGTNASADQQAIIVPHPGNNNKFYIFRQEEFNCMCGNPSQGFYVYSEVDFASNSLGEVVYINSSPYSADGGFNNYTKGLHGGGLLLQHPFTYSPLTFAKNSTNDGYWVIVQDKNSLLSYKIDATGLNSEPVITSFAANTVYSFGPYIEPASGLVEGRARSMFRVATFESTAKLYALESSGIGLTLNDPVYHSHKFYKLDFNNATGQFSNYQSITVEGNIAYNFELSPDMQKAYFVTYYIYPNTSSGDGKIWVKDLTSISNPARLLYEFDNPTTASAQFSYLQKDRYNNLLISSTSSTLNKNKYIHKIDNPDSFSSSSVKTNYAYLNNYAIGKLPQLIPFLNNCPDYITLTAANNVTSETDLRKAEYTITASNVISSGVMATYHAGQAVVLTSGFRSVNGSSFRAYIEGCSSGTAIHRTNIGTDETQEVLSLKDGKLFILSPNPASEMITISATDTIQSIMITSIDGKVIFNRDLHEKVNSFELPVRDYIDGFYAVTVTTINGKVETQKLIKD</sequence>
<name>A0A2S1R255_9FLAO</name>
<evidence type="ECO:0000313" key="4">
    <source>
        <dbReference type="EMBL" id="AWH86724.1"/>
    </source>
</evidence>
<protein>
    <recommendedName>
        <fullName evidence="3">Secretion system C-terminal sorting domain-containing protein</fullName>
    </recommendedName>
</protein>
<gene>
    <name evidence="4" type="ORF">HYN59_17135</name>
</gene>
<dbReference type="RefSeq" id="WP_108779446.1">
    <property type="nucleotide sequence ID" value="NZ_CP029186.1"/>
</dbReference>
<evidence type="ECO:0000256" key="2">
    <source>
        <dbReference type="SAM" id="SignalP"/>
    </source>
</evidence>
<dbReference type="OrthoDB" id="9765926at2"/>
<evidence type="ECO:0000259" key="3">
    <source>
        <dbReference type="Pfam" id="PF18962"/>
    </source>
</evidence>
<proteinExistence type="predicted"/>
<dbReference type="InterPro" id="IPR026444">
    <property type="entry name" value="Secre_tail"/>
</dbReference>
<feature type="domain" description="Secretion system C-terminal sorting" evidence="3">
    <location>
        <begin position="523"/>
        <end position="592"/>
    </location>
</feature>
<feature type="chain" id="PRO_5015652171" description="Secretion system C-terminal sorting domain-containing protein" evidence="2">
    <location>
        <begin position="18"/>
        <end position="594"/>
    </location>
</feature>
<dbReference type="InterPro" id="IPR055015">
    <property type="entry name" value="GCX_COOH"/>
</dbReference>
<dbReference type="Proteomes" id="UP000244929">
    <property type="component" value="Chromosome"/>
</dbReference>
<organism evidence="4 5">
    <name type="scientific">Flavobacterium album</name>
    <dbReference type="NCBI Taxonomy" id="2175091"/>
    <lineage>
        <taxon>Bacteria</taxon>
        <taxon>Pseudomonadati</taxon>
        <taxon>Bacteroidota</taxon>
        <taxon>Flavobacteriia</taxon>
        <taxon>Flavobacteriales</taxon>
        <taxon>Flavobacteriaceae</taxon>
        <taxon>Flavobacterium</taxon>
    </lineage>
</organism>
<dbReference type="EMBL" id="CP029186">
    <property type="protein sequence ID" value="AWH86724.1"/>
    <property type="molecule type" value="Genomic_DNA"/>
</dbReference>
<dbReference type="Pfam" id="PF18962">
    <property type="entry name" value="Por_Secre_tail"/>
    <property type="match status" value="1"/>
</dbReference>